<feature type="active site" description="Charge relay system" evidence="5">
    <location>
        <position position="392"/>
    </location>
</feature>
<dbReference type="InterPro" id="IPR015500">
    <property type="entry name" value="Peptidase_S8_subtilisin-rel"/>
</dbReference>
<dbReference type="InterPro" id="IPR036852">
    <property type="entry name" value="Peptidase_S8/S53_dom_sf"/>
</dbReference>
<name>A0A0S2HXQ3_9BACT</name>
<dbReference type="PANTHER" id="PTHR43399:SF4">
    <property type="entry name" value="CELL WALL-ASSOCIATED PROTEASE"/>
    <property type="match status" value="1"/>
</dbReference>
<evidence type="ECO:0000313" key="9">
    <source>
        <dbReference type="Proteomes" id="UP000064893"/>
    </source>
</evidence>
<keyword evidence="3 5" id="KW-0378">Hydrolase</keyword>
<evidence type="ECO:0000256" key="6">
    <source>
        <dbReference type="RuleBase" id="RU003355"/>
    </source>
</evidence>
<dbReference type="AlphaFoldDB" id="A0A0S2HXQ3"/>
<dbReference type="KEGG" id="blq:L21SP5_01170"/>
<dbReference type="InterPro" id="IPR051048">
    <property type="entry name" value="Peptidase_S8/S53_subtilisin"/>
</dbReference>
<evidence type="ECO:0000313" key="8">
    <source>
        <dbReference type="EMBL" id="ALO14829.1"/>
    </source>
</evidence>
<dbReference type="PROSITE" id="PS00136">
    <property type="entry name" value="SUBTILASE_ASP"/>
    <property type="match status" value="1"/>
</dbReference>
<dbReference type="EC" id="3.4.21.62" evidence="8"/>
<accession>A0A0S2HXQ3</accession>
<feature type="active site" description="Charge relay system" evidence="5">
    <location>
        <position position="216"/>
    </location>
</feature>
<dbReference type="SUPFAM" id="SSF52743">
    <property type="entry name" value="Subtilisin-like"/>
    <property type="match status" value="1"/>
</dbReference>
<dbReference type="PANTHER" id="PTHR43399">
    <property type="entry name" value="SUBTILISIN-RELATED"/>
    <property type="match status" value="1"/>
</dbReference>
<dbReference type="OrthoDB" id="9792152at2"/>
<evidence type="ECO:0000256" key="4">
    <source>
        <dbReference type="ARBA" id="ARBA00022825"/>
    </source>
</evidence>
<evidence type="ECO:0000256" key="2">
    <source>
        <dbReference type="ARBA" id="ARBA00022670"/>
    </source>
</evidence>
<dbReference type="InterPro" id="IPR023827">
    <property type="entry name" value="Peptidase_S8_Asp-AS"/>
</dbReference>
<keyword evidence="9" id="KW-1185">Reference proteome</keyword>
<dbReference type="PRINTS" id="PR00723">
    <property type="entry name" value="SUBTILISIN"/>
</dbReference>
<dbReference type="STRING" id="1307839.L21SP5_01170"/>
<dbReference type="GO" id="GO:0006508">
    <property type="term" value="P:proteolysis"/>
    <property type="evidence" value="ECO:0007669"/>
    <property type="project" value="UniProtKB-KW"/>
</dbReference>
<evidence type="ECO:0000256" key="3">
    <source>
        <dbReference type="ARBA" id="ARBA00022801"/>
    </source>
</evidence>
<dbReference type="PROSITE" id="PS51892">
    <property type="entry name" value="SUBTILASE"/>
    <property type="match status" value="1"/>
</dbReference>
<dbReference type="EMBL" id="CP013118">
    <property type="protein sequence ID" value="ALO14829.1"/>
    <property type="molecule type" value="Genomic_DNA"/>
</dbReference>
<gene>
    <name evidence="8" type="primary">apr_1</name>
    <name evidence="8" type="ORF">L21SP5_01170</name>
</gene>
<evidence type="ECO:0000259" key="7">
    <source>
        <dbReference type="Pfam" id="PF00082"/>
    </source>
</evidence>
<dbReference type="RefSeq" id="WP_057952344.1">
    <property type="nucleotide sequence ID" value="NZ_CP013118.1"/>
</dbReference>
<keyword evidence="4 5" id="KW-0720">Serine protease</keyword>
<dbReference type="GO" id="GO:0004252">
    <property type="term" value="F:serine-type endopeptidase activity"/>
    <property type="evidence" value="ECO:0007669"/>
    <property type="project" value="UniProtKB-UniRule"/>
</dbReference>
<feature type="active site" description="Charge relay system" evidence="5">
    <location>
        <position position="177"/>
    </location>
</feature>
<dbReference type="InterPro" id="IPR000209">
    <property type="entry name" value="Peptidase_S8/S53_dom"/>
</dbReference>
<feature type="domain" description="Peptidase S8/S53" evidence="7">
    <location>
        <begin position="169"/>
        <end position="438"/>
    </location>
</feature>
<evidence type="ECO:0000256" key="1">
    <source>
        <dbReference type="ARBA" id="ARBA00011073"/>
    </source>
</evidence>
<proteinExistence type="inferred from homology"/>
<dbReference type="PROSITE" id="PS00138">
    <property type="entry name" value="SUBTILASE_SER"/>
    <property type="match status" value="1"/>
</dbReference>
<reference evidence="8 9" key="1">
    <citation type="submission" date="2015-11" db="EMBL/GenBank/DDBJ databases">
        <title>Description and complete genome sequence of a novel strain predominating in hypersaline microbial mats and representing a new family of the Bacteriodetes phylum.</title>
        <authorList>
            <person name="Spring S."/>
            <person name="Bunk B."/>
            <person name="Sproer C."/>
            <person name="Klenk H.-P."/>
        </authorList>
    </citation>
    <scope>NUCLEOTIDE SEQUENCE [LARGE SCALE GENOMIC DNA]</scope>
    <source>
        <strain evidence="8 9">L21-Spi-D4</strain>
    </source>
</reference>
<evidence type="ECO:0000256" key="5">
    <source>
        <dbReference type="PROSITE-ProRule" id="PRU01240"/>
    </source>
</evidence>
<comment type="similarity">
    <text evidence="1 5 6">Belongs to the peptidase S8 family.</text>
</comment>
<dbReference type="PATRIC" id="fig|1307839.3.peg.1260"/>
<keyword evidence="2 5" id="KW-0645">Protease</keyword>
<organism evidence="8 9">
    <name type="scientific">Salinivirga cyanobacteriivorans</name>
    <dbReference type="NCBI Taxonomy" id="1307839"/>
    <lineage>
        <taxon>Bacteria</taxon>
        <taxon>Pseudomonadati</taxon>
        <taxon>Bacteroidota</taxon>
        <taxon>Bacteroidia</taxon>
        <taxon>Bacteroidales</taxon>
        <taxon>Salinivirgaceae</taxon>
        <taxon>Salinivirga</taxon>
    </lineage>
</organism>
<protein>
    <submittedName>
        <fullName evidence="8">Subtilisin DY</fullName>
        <ecNumber evidence="8">3.4.21.62</ecNumber>
    </submittedName>
</protein>
<dbReference type="Gene3D" id="3.40.50.200">
    <property type="entry name" value="Peptidase S8/S53 domain"/>
    <property type="match status" value="1"/>
</dbReference>
<dbReference type="PIRSF" id="PIRSF037903">
    <property type="entry name" value="Subtilisin_rel_GFO_2223"/>
    <property type="match status" value="1"/>
</dbReference>
<sequence length="546" mass="59430">MANLNKNIILVILFLSFSSALVAQIAPGKYVVFYNTKAGTPYSLEQPEAFLTDRAIQRRVRQDIAIDSTDLPVNPAFVDSLEVAGADVRFSSRWFNFTVVNADEAIMETIENYTFVHSVSKKIESIRHTQKQTSKYEQELKQALYGPGYQEVQNQINLEPLHNLGYRGANMRIAIIDAGFSVMNTMSAFAHLYDEERIVATANFAEDTTVYYAHTHGTAVGSIMCADLGSEYNGAAVEAEYVLIRSETGSSEYLAEEYSWVAAAEFADSIGVDIINSSLGYSTFDWPAQNHSLEDLDGQTTIVSRAAGKAFEKGMLVVVSAGNLGNDPWQYVSVPADNPDVLTVGSVDINGTLSGFSSIGLPEHNFKPDVVACGELAPYVVSDIVYNGNGTSFSSPLVAAAAACLWQAFPELSNQNIANAIRNSGSIYPNGNNNIGNGIPDFEAAYANLETTTLLPDDTAIAECISIYTDKQRALHLHIYTPDNSFVSLRIYDMHGKIITTRKATILGGEVNEIVLPSVGNPSKGQFIIVNLDGPLINESRKIFVD</sequence>
<dbReference type="InterPro" id="IPR017317">
    <property type="entry name" value="Pept_S8_subtilisin_bacteroid-2"/>
</dbReference>
<dbReference type="InterPro" id="IPR023828">
    <property type="entry name" value="Peptidase_S8_Ser-AS"/>
</dbReference>
<dbReference type="Proteomes" id="UP000064893">
    <property type="component" value="Chromosome"/>
</dbReference>
<dbReference type="Pfam" id="PF00082">
    <property type="entry name" value="Peptidase_S8"/>
    <property type="match status" value="1"/>
</dbReference>